<proteinExistence type="predicted"/>
<name>A0AAW1S7X3_9CHLO</name>
<keyword evidence="2" id="KW-1185">Reference proteome</keyword>
<protein>
    <submittedName>
        <fullName evidence="1">Uncharacterized protein</fullName>
    </submittedName>
</protein>
<dbReference type="EMBL" id="JALJOV010001762">
    <property type="protein sequence ID" value="KAK9841881.1"/>
    <property type="molecule type" value="Genomic_DNA"/>
</dbReference>
<dbReference type="AlphaFoldDB" id="A0AAW1S7X3"/>
<dbReference type="Gene3D" id="1.25.40.180">
    <property type="match status" value="1"/>
</dbReference>
<comment type="caution">
    <text evidence="1">The sequence shown here is derived from an EMBL/GenBank/DDBJ whole genome shotgun (WGS) entry which is preliminary data.</text>
</comment>
<organism evidence="1 2">
    <name type="scientific">Apatococcus fuscideae</name>
    <dbReference type="NCBI Taxonomy" id="2026836"/>
    <lineage>
        <taxon>Eukaryota</taxon>
        <taxon>Viridiplantae</taxon>
        <taxon>Chlorophyta</taxon>
        <taxon>core chlorophytes</taxon>
        <taxon>Trebouxiophyceae</taxon>
        <taxon>Chlorellales</taxon>
        <taxon>Chlorellaceae</taxon>
        <taxon>Apatococcus</taxon>
    </lineage>
</organism>
<gene>
    <name evidence="1" type="ORF">WJX84_005718</name>
</gene>
<sequence>MTPVKVALLQVFKGFAGALKATAPSPLQNGEAAASAATGTTWQATLTGLLRTFARQHYAEAAPIASQVSAEIFSRDSGLANDAIVAAYESLHP</sequence>
<reference evidence="1 2" key="1">
    <citation type="journal article" date="2024" name="Nat. Commun.">
        <title>Phylogenomics reveals the evolutionary origins of lichenization in chlorophyte algae.</title>
        <authorList>
            <person name="Puginier C."/>
            <person name="Libourel C."/>
            <person name="Otte J."/>
            <person name="Skaloud P."/>
            <person name="Haon M."/>
            <person name="Grisel S."/>
            <person name="Petersen M."/>
            <person name="Berrin J.G."/>
            <person name="Delaux P.M."/>
            <person name="Dal Grande F."/>
            <person name="Keller J."/>
        </authorList>
    </citation>
    <scope>NUCLEOTIDE SEQUENCE [LARGE SCALE GENOMIC DNA]</scope>
    <source>
        <strain evidence="1 2">SAG 2523</strain>
    </source>
</reference>
<evidence type="ECO:0000313" key="1">
    <source>
        <dbReference type="EMBL" id="KAK9841881.1"/>
    </source>
</evidence>
<accession>A0AAW1S7X3</accession>
<evidence type="ECO:0000313" key="2">
    <source>
        <dbReference type="Proteomes" id="UP001485043"/>
    </source>
</evidence>
<dbReference type="Proteomes" id="UP001485043">
    <property type="component" value="Unassembled WGS sequence"/>
</dbReference>